<dbReference type="AlphaFoldDB" id="A0A0E2HGF9"/>
<evidence type="ECO:0000256" key="1">
    <source>
        <dbReference type="ARBA" id="ARBA00022801"/>
    </source>
</evidence>
<protein>
    <recommendedName>
        <fullName evidence="7">Glycosyl hydrolase</fullName>
    </recommendedName>
</protein>
<feature type="binding site" evidence="4">
    <location>
        <position position="252"/>
    </location>
    <ligand>
        <name>substrate</name>
    </ligand>
</feature>
<feature type="active site" description="Nucleophile" evidence="3">
    <location>
        <position position="107"/>
    </location>
</feature>
<accession>A0A0E2HGF9</accession>
<feature type="binding site" evidence="4">
    <location>
        <position position="176"/>
    </location>
    <ligand>
        <name>substrate</name>
    </ligand>
</feature>
<dbReference type="Gene3D" id="1.50.10.10">
    <property type="match status" value="1"/>
</dbReference>
<dbReference type="InterPro" id="IPR008928">
    <property type="entry name" value="6-hairpin_glycosidase_sf"/>
</dbReference>
<feature type="binding site" evidence="4">
    <location>
        <position position="248"/>
    </location>
    <ligand>
        <name>substrate</name>
    </ligand>
</feature>
<dbReference type="GO" id="GO:0052757">
    <property type="term" value="F:chondroitin hydrolase activity"/>
    <property type="evidence" value="ECO:0007669"/>
    <property type="project" value="TreeGrafter"/>
</dbReference>
<sequence length="398" mass="44700">MGMGNINKPALSLENQAWLEQTYDKLVVKMKAECARIGTMIPYSTCDGKYHDLDVPGGIHFWTNGFWTGMLWQMYEATGDETYRKAAEGTEERLAEILVDFSNSDHDIGFLFLPSSVANYRKTGNQEARIRGLKAAQILAGRYNPAGQFIRAWNDSEMMEKVMGGTVPISGWMIIDCIINIPLLYWASKETGDPRFTGIALNHARTAQQYIVRADGSCNHIVAFDPDTGEFLDNPGGQGFEQGSSWSRGQSWAVYGFSLSYRHTGDVSFLDTAKKCAHYCISNMAITDWLPLVDYRAPLEPVKYDTTAGMITACGLLELAEHVGEYERRLYVEAALRMLRACDARFANWNPDEDSIMGGGTFFYHDPDGSNTEVPIIYGDYYFIEAILRLKGKSLFLW</sequence>
<evidence type="ECO:0000256" key="4">
    <source>
        <dbReference type="PIRSR" id="PIRSR610905-2"/>
    </source>
</evidence>
<comment type="caution">
    <text evidence="5">The sequence shown here is derived from an EMBL/GenBank/DDBJ whole genome shotgun (WGS) entry which is preliminary data.</text>
</comment>
<evidence type="ECO:0008006" key="7">
    <source>
        <dbReference type="Google" id="ProtNLM"/>
    </source>
</evidence>
<dbReference type="PANTHER" id="PTHR36845">
    <property type="entry name" value="HYDROLASE, PUTATIVE (AFU_ORTHOLOGUE AFUA_7G05090)-RELATED"/>
    <property type="match status" value="1"/>
</dbReference>
<dbReference type="PANTHER" id="PTHR36845:SF1">
    <property type="entry name" value="HYDROLASE, PUTATIVE (AFU_ORTHOLOGUE AFUA_7G05090)-RELATED"/>
    <property type="match status" value="1"/>
</dbReference>
<dbReference type="Pfam" id="PF07470">
    <property type="entry name" value="Glyco_hydro_88"/>
    <property type="match status" value="1"/>
</dbReference>
<dbReference type="GO" id="GO:0000272">
    <property type="term" value="P:polysaccharide catabolic process"/>
    <property type="evidence" value="ECO:0007669"/>
    <property type="project" value="TreeGrafter"/>
</dbReference>
<dbReference type="InterPro" id="IPR012341">
    <property type="entry name" value="6hp_glycosidase-like_sf"/>
</dbReference>
<keyword evidence="1" id="KW-0378">Hydrolase</keyword>
<evidence type="ECO:0000313" key="5">
    <source>
        <dbReference type="EMBL" id="ENZ19538.1"/>
    </source>
</evidence>
<name>A0A0E2HGF9_9FIRM</name>
<dbReference type="HOGENOM" id="CLU_027158_1_1_9"/>
<feature type="active site" description="Proton donor" evidence="3">
    <location>
        <position position="176"/>
    </location>
</feature>
<reference evidence="5 6" key="1">
    <citation type="submission" date="2013-01" db="EMBL/GenBank/DDBJ databases">
        <title>The Genome Sequence of Clostridium clostridioforme 90A8.</title>
        <authorList>
            <consortium name="The Broad Institute Genome Sequencing Platform"/>
            <person name="Earl A."/>
            <person name="Ward D."/>
            <person name="Feldgarden M."/>
            <person name="Gevers D."/>
            <person name="Courvalin P."/>
            <person name="Lambert T."/>
            <person name="Walker B."/>
            <person name="Young S.K."/>
            <person name="Zeng Q."/>
            <person name="Gargeya S."/>
            <person name="Fitzgerald M."/>
            <person name="Haas B."/>
            <person name="Abouelleil A."/>
            <person name="Alvarado L."/>
            <person name="Arachchi H.M."/>
            <person name="Berlin A.M."/>
            <person name="Chapman S.B."/>
            <person name="Dewar J."/>
            <person name="Goldberg J."/>
            <person name="Griggs A."/>
            <person name="Gujja S."/>
            <person name="Hansen M."/>
            <person name="Howarth C."/>
            <person name="Imamovic A."/>
            <person name="Larimer J."/>
            <person name="McCowan C."/>
            <person name="Murphy C."/>
            <person name="Neiman D."/>
            <person name="Pearson M."/>
            <person name="Priest M."/>
            <person name="Roberts A."/>
            <person name="Saif S."/>
            <person name="Shea T."/>
            <person name="Sisk P."/>
            <person name="Sykes S."/>
            <person name="Wortman J."/>
            <person name="Nusbaum C."/>
            <person name="Birren B."/>
        </authorList>
    </citation>
    <scope>NUCLEOTIDE SEQUENCE [LARGE SCALE GENOMIC DNA]</scope>
    <source>
        <strain evidence="5 6">90A8</strain>
    </source>
</reference>
<dbReference type="PATRIC" id="fig|999408.3.peg.485"/>
<gene>
    <name evidence="5" type="ORF">HMPREF1090_00446</name>
</gene>
<organism evidence="5 6">
    <name type="scientific">[Clostridium] clostridioforme 90A8</name>
    <dbReference type="NCBI Taxonomy" id="999408"/>
    <lineage>
        <taxon>Bacteria</taxon>
        <taxon>Bacillati</taxon>
        <taxon>Bacillota</taxon>
        <taxon>Clostridia</taxon>
        <taxon>Lachnospirales</taxon>
        <taxon>Lachnospiraceae</taxon>
        <taxon>Enterocloster</taxon>
    </lineage>
</organism>
<feature type="binding site" evidence="4">
    <location>
        <position position="107"/>
    </location>
    <ligand>
        <name>substrate</name>
    </ligand>
</feature>
<dbReference type="EMBL" id="AGYR01000004">
    <property type="protein sequence ID" value="ENZ19538.1"/>
    <property type="molecule type" value="Genomic_DNA"/>
</dbReference>
<comment type="similarity">
    <text evidence="2">Belongs to the glycosyl hydrolase 88 family.</text>
</comment>
<dbReference type="SUPFAM" id="SSF48208">
    <property type="entry name" value="Six-hairpin glycosidases"/>
    <property type="match status" value="1"/>
</dbReference>
<dbReference type="InterPro" id="IPR052369">
    <property type="entry name" value="UG_Glycosaminoglycan_Hydrolase"/>
</dbReference>
<evidence type="ECO:0000256" key="2">
    <source>
        <dbReference type="ARBA" id="ARBA00038358"/>
    </source>
</evidence>
<dbReference type="InterPro" id="IPR010905">
    <property type="entry name" value="Glyco_hydro_88"/>
</dbReference>
<evidence type="ECO:0000256" key="3">
    <source>
        <dbReference type="PIRSR" id="PIRSR610905-1"/>
    </source>
</evidence>
<evidence type="ECO:0000313" key="6">
    <source>
        <dbReference type="Proteomes" id="UP000013085"/>
    </source>
</evidence>
<proteinExistence type="inferred from homology"/>
<dbReference type="RefSeq" id="WP_002594304.1">
    <property type="nucleotide sequence ID" value="NZ_KB850987.1"/>
</dbReference>
<dbReference type="Proteomes" id="UP000013085">
    <property type="component" value="Unassembled WGS sequence"/>
</dbReference>